<feature type="transmembrane region" description="Helical" evidence="1">
    <location>
        <begin position="123"/>
        <end position="143"/>
    </location>
</feature>
<gene>
    <name evidence="2" type="ORF">P3H78_05910</name>
</gene>
<keyword evidence="3" id="KW-1185">Reference proteome</keyword>
<feature type="transmembrane region" description="Helical" evidence="1">
    <location>
        <begin position="149"/>
        <end position="166"/>
    </location>
</feature>
<dbReference type="Proteomes" id="UP001221150">
    <property type="component" value="Unassembled WGS sequence"/>
</dbReference>
<comment type="caution">
    <text evidence="2">The sequence shown here is derived from an EMBL/GenBank/DDBJ whole genome shotgun (WGS) entry which is preliminary data.</text>
</comment>
<accession>A0ABT6A0K8</accession>
<keyword evidence="1" id="KW-1133">Transmembrane helix</keyword>
<feature type="transmembrane region" description="Helical" evidence="1">
    <location>
        <begin position="204"/>
        <end position="227"/>
    </location>
</feature>
<feature type="transmembrane region" description="Helical" evidence="1">
    <location>
        <begin position="12"/>
        <end position="30"/>
    </location>
</feature>
<dbReference type="Pfam" id="PF09852">
    <property type="entry name" value="DUF2079"/>
    <property type="match status" value="1"/>
</dbReference>
<keyword evidence="1" id="KW-0472">Membrane</keyword>
<feature type="transmembrane region" description="Helical" evidence="1">
    <location>
        <begin position="97"/>
        <end position="116"/>
    </location>
</feature>
<evidence type="ECO:0000313" key="2">
    <source>
        <dbReference type="EMBL" id="MDF3298170.1"/>
    </source>
</evidence>
<proteinExistence type="predicted"/>
<feature type="transmembrane region" description="Helical" evidence="1">
    <location>
        <begin position="178"/>
        <end position="198"/>
    </location>
</feature>
<organism evidence="2 3">
    <name type="scientific">Streptomyces tropicalis</name>
    <dbReference type="NCBI Taxonomy" id="3034234"/>
    <lineage>
        <taxon>Bacteria</taxon>
        <taxon>Bacillati</taxon>
        <taxon>Actinomycetota</taxon>
        <taxon>Actinomycetes</taxon>
        <taxon>Kitasatosporales</taxon>
        <taxon>Streptomycetaceae</taxon>
        <taxon>Streptomyces</taxon>
    </lineage>
</organism>
<reference evidence="2 3" key="1">
    <citation type="submission" date="2023-03" db="EMBL/GenBank/DDBJ databases">
        <title>Draft genome sequence of Streptomyces sp. K1PA1 isolated from peat swamp forest in Thailand.</title>
        <authorList>
            <person name="Klaysubun C."/>
            <person name="Duangmal K."/>
        </authorList>
    </citation>
    <scope>NUCLEOTIDE SEQUENCE [LARGE SCALE GENOMIC DNA]</scope>
    <source>
        <strain evidence="2 3">K1PA1</strain>
    </source>
</reference>
<dbReference type="InterPro" id="IPR018650">
    <property type="entry name" value="STSV1_Orf64"/>
</dbReference>
<feature type="transmembrane region" description="Helical" evidence="1">
    <location>
        <begin position="317"/>
        <end position="336"/>
    </location>
</feature>
<name>A0ABT6A0K8_9ACTN</name>
<keyword evidence="1" id="KW-0812">Transmembrane</keyword>
<feature type="transmembrane region" description="Helical" evidence="1">
    <location>
        <begin position="348"/>
        <end position="369"/>
    </location>
</feature>
<evidence type="ECO:0000256" key="1">
    <source>
        <dbReference type="SAM" id="Phobius"/>
    </source>
</evidence>
<sequence>MTEASRKGRFDGTWWIWAMAGTLFLMYAAVSVRLHHRMLTSSYDLGIFQQVVRSYAEGHLPVSEVKGQGFPVLGDHFSPILALLAPFYRVWRGAETLLVAQAALIAVSVVPLALWARRALGSPAAAMIGACYGLSWGIASAVGYDFHEVAFAAPLLALSLTALGNGRMVTATCWALPLLLVKEDLGLTVLVIGLVIAWRGDREVGTFTAVAGLAGSVLALFVILPAFNPGGSFAYWSLVQGPAAGGQGGTGGGMHLLDLLHQGTIGLVTPQTKVTTFLLLLAPTLFLAMRSPLLWVALPTLVWRFASSNGLHWGTSFHYSLVLMPVVFAAFIDALARRGTSGRSLRRYLAGSAAITLMILPSFPLFQLVQPETWRTDSRVMTARRLIAMIPDGVTVQTSDHLVPQLADRTSAGLYGSVGGRPDPQWVMVDTWVPADQRWWPGQPLSVEAEKQHLADDLRNGYDLVAERDGYVLMRRRT</sequence>
<dbReference type="RefSeq" id="WP_276107705.1">
    <property type="nucleotide sequence ID" value="NZ_JARJBB010000002.1"/>
</dbReference>
<protein>
    <submittedName>
        <fullName evidence="2">DUF2079 domain-containing protein</fullName>
    </submittedName>
</protein>
<evidence type="ECO:0000313" key="3">
    <source>
        <dbReference type="Proteomes" id="UP001221150"/>
    </source>
</evidence>
<feature type="transmembrane region" description="Helical" evidence="1">
    <location>
        <begin position="277"/>
        <end position="297"/>
    </location>
</feature>
<dbReference type="EMBL" id="JARJBB010000002">
    <property type="protein sequence ID" value="MDF3298170.1"/>
    <property type="molecule type" value="Genomic_DNA"/>
</dbReference>